<organism evidence="3 4">
    <name type="scientific">Microbacterium testaceum</name>
    <name type="common">Aureobacterium testaceum</name>
    <name type="synonym">Brevibacterium testaceum</name>
    <dbReference type="NCBI Taxonomy" id="2033"/>
    <lineage>
        <taxon>Bacteria</taxon>
        <taxon>Bacillati</taxon>
        <taxon>Actinomycetota</taxon>
        <taxon>Actinomycetes</taxon>
        <taxon>Micrococcales</taxon>
        <taxon>Microbacteriaceae</taxon>
        <taxon>Microbacterium</taxon>
    </lineage>
</organism>
<sequence length="529" mass="55247">MTTTRPDGASPLPETPSGTAPSSVQDTRSPGAGSPGVPDTRPDRGAGGVASGAGRRGWFTALLRRVHFFAGILVGPFILVAAVSGGLYALTPVIERVVYSHELTATSSLPGMPLADQIEAAEAYVDSGATPVAVRPAPEPGATTRVMFADDTLPESTTRAIFVDPATTEVRGDLPVYGTSGALPVRHWISDLHRSLHLGALGRWYSELAASWLGIVALAGLGLWIGRFVRSRRGRRDLLRPNRSHRGYRRLSGWHSAVGIWVVLGALFLSATGITWSTFAGANVTDLRAAIGGGTPSLDTSLEGAAAHGGDHAEHLGGSPSAPAGAANPPTFDAVLAIAKRINVDSGDVEIRPPAAPGTAWVVQEIHRSFPTEVDAVAIDGATMEVVDRVDFATFPLLAKLSRWGIDLHMGSMFGLPNQVALFALAVGIAALVVLGYAMWWKRRPTRGFAAAPARGALRGAPWWGVGIVLAVAVLIGSVLPMVGYPLAAFVVLDVLLGWWGRRAAVRRVTGAGLSSGPGASSRSRSSAR</sequence>
<evidence type="ECO:0000256" key="2">
    <source>
        <dbReference type="SAM" id="Phobius"/>
    </source>
</evidence>
<dbReference type="EMBL" id="LDRV01000015">
    <property type="protein sequence ID" value="KTS13845.1"/>
    <property type="molecule type" value="Genomic_DNA"/>
</dbReference>
<evidence type="ECO:0000256" key="1">
    <source>
        <dbReference type="SAM" id="MobiDB-lite"/>
    </source>
</evidence>
<feature type="transmembrane region" description="Helical" evidence="2">
    <location>
        <begin position="251"/>
        <end position="276"/>
    </location>
</feature>
<dbReference type="AlphaFoldDB" id="A0A147FB64"/>
<feature type="transmembrane region" description="Helical" evidence="2">
    <location>
        <begin position="420"/>
        <end position="440"/>
    </location>
</feature>
<keyword evidence="2" id="KW-0812">Transmembrane</keyword>
<evidence type="ECO:0000313" key="4">
    <source>
        <dbReference type="Proteomes" id="UP000072189"/>
    </source>
</evidence>
<comment type="caution">
    <text evidence="3">The sequence shown here is derived from an EMBL/GenBank/DDBJ whole genome shotgun (WGS) entry which is preliminary data.</text>
</comment>
<reference evidence="3 4" key="1">
    <citation type="journal article" date="2016" name="Front. Microbiol.">
        <title>Genomic Resource of Rice Seed Associated Bacteria.</title>
        <authorList>
            <person name="Midha S."/>
            <person name="Bansal K."/>
            <person name="Sharma S."/>
            <person name="Kumar N."/>
            <person name="Patil P.P."/>
            <person name="Chaudhry V."/>
            <person name="Patil P.B."/>
        </authorList>
    </citation>
    <scope>NUCLEOTIDE SEQUENCE [LARGE SCALE GENOMIC DNA]</scope>
    <source>
        <strain evidence="3 4">RSA3</strain>
    </source>
</reference>
<feature type="compositionally biased region" description="Polar residues" evidence="1">
    <location>
        <begin position="16"/>
        <end position="28"/>
    </location>
</feature>
<dbReference type="PATRIC" id="fig|2033.7.peg.837"/>
<proteinExistence type="predicted"/>
<evidence type="ECO:0000313" key="3">
    <source>
        <dbReference type="EMBL" id="KTS13845.1"/>
    </source>
</evidence>
<accession>A0A147FB64</accession>
<dbReference type="Pfam" id="PF03929">
    <property type="entry name" value="PepSY_TM"/>
    <property type="match status" value="1"/>
</dbReference>
<protein>
    <submittedName>
        <fullName evidence="3">Peptidase</fullName>
    </submittedName>
</protein>
<feature type="transmembrane region" description="Helical" evidence="2">
    <location>
        <begin position="461"/>
        <end position="477"/>
    </location>
</feature>
<keyword evidence="2" id="KW-1133">Transmembrane helix</keyword>
<dbReference type="InterPro" id="IPR005625">
    <property type="entry name" value="PepSY-ass_TM"/>
</dbReference>
<feature type="transmembrane region" description="Helical" evidence="2">
    <location>
        <begin position="66"/>
        <end position="90"/>
    </location>
</feature>
<feature type="transmembrane region" description="Helical" evidence="2">
    <location>
        <begin position="483"/>
        <end position="500"/>
    </location>
</feature>
<gene>
    <name evidence="3" type="ORF">RSA3_02775</name>
</gene>
<feature type="region of interest" description="Disordered" evidence="1">
    <location>
        <begin position="301"/>
        <end position="324"/>
    </location>
</feature>
<feature type="region of interest" description="Disordered" evidence="1">
    <location>
        <begin position="1"/>
        <end position="51"/>
    </location>
</feature>
<dbReference type="Proteomes" id="UP000072189">
    <property type="component" value="Unassembled WGS sequence"/>
</dbReference>
<dbReference type="PANTHER" id="PTHR34219">
    <property type="entry name" value="IRON-REGULATED INNER MEMBRANE PROTEIN-RELATED"/>
    <property type="match status" value="1"/>
</dbReference>
<name>A0A147FB64_MICTE</name>
<feature type="transmembrane region" description="Helical" evidence="2">
    <location>
        <begin position="209"/>
        <end position="230"/>
    </location>
</feature>
<keyword evidence="2" id="KW-0472">Membrane</keyword>
<dbReference type="PANTHER" id="PTHR34219:SF1">
    <property type="entry name" value="PEPSY DOMAIN-CONTAINING PROTEIN"/>
    <property type="match status" value="1"/>
</dbReference>